<keyword evidence="1" id="KW-0812">Transmembrane</keyword>
<sequence length="256" mass="25452">MPKRVHRRAVGILTVLGVLAGLGALPLAVASPTMAGLGTAPPWPVVLGAAVLQSAVLFAVAAHLGLAAAVRTGLPGAPLLTAWLARAPIPLAAARLGHSAAVGVAAGVAAVAADGALFRPQLPAALIAADDVALWRRLLAGVLYGGIGEEILMRLFLVSALAFLISRARRGGVRAGRGAVAVAVGLAALAFGVGHLPATAAVAPLTEAVVARALVLNGLVGVVCGVLYVRRGVEAAMAAHAAAHLPLQLAPLLFRL</sequence>
<keyword evidence="4" id="KW-1185">Reference proteome</keyword>
<comment type="caution">
    <text evidence="3">The sequence shown here is derived from an EMBL/GenBank/DDBJ whole genome shotgun (WGS) entry which is preliminary data.</text>
</comment>
<keyword evidence="3" id="KW-0645">Protease</keyword>
<keyword evidence="3" id="KW-0378">Hydrolase</keyword>
<reference evidence="3 4" key="1">
    <citation type="submission" date="2023-05" db="EMBL/GenBank/DDBJ databases">
        <title>Chelatococcus sp. nov., a moderately thermophilic bacterium isolated from hot spring microbial mat.</title>
        <authorList>
            <person name="Hu C.-J."/>
            <person name="Li W.-J."/>
        </authorList>
    </citation>
    <scope>NUCLEOTIDE SEQUENCE [LARGE SCALE GENOMIC DNA]</scope>
    <source>
        <strain evidence="3 4">SYSU G07232</strain>
    </source>
</reference>
<name>A0ABT7AE57_9HYPH</name>
<feature type="transmembrane region" description="Helical" evidence="1">
    <location>
        <begin position="151"/>
        <end position="168"/>
    </location>
</feature>
<feature type="transmembrane region" description="Helical" evidence="1">
    <location>
        <begin position="209"/>
        <end position="229"/>
    </location>
</feature>
<evidence type="ECO:0000259" key="2">
    <source>
        <dbReference type="Pfam" id="PF02517"/>
    </source>
</evidence>
<feature type="transmembrane region" description="Helical" evidence="1">
    <location>
        <begin position="91"/>
        <end position="113"/>
    </location>
</feature>
<dbReference type="RefSeq" id="WP_283739376.1">
    <property type="nucleotide sequence ID" value="NZ_JASJEV010000002.1"/>
</dbReference>
<feature type="transmembrane region" description="Helical" evidence="1">
    <location>
        <begin position="46"/>
        <end position="70"/>
    </location>
</feature>
<evidence type="ECO:0000313" key="3">
    <source>
        <dbReference type="EMBL" id="MDJ1157375.1"/>
    </source>
</evidence>
<dbReference type="InterPro" id="IPR003675">
    <property type="entry name" value="Rce1/LyrA-like_dom"/>
</dbReference>
<protein>
    <submittedName>
        <fullName evidence="3">CPBP family glutamic-type intramembrane protease</fullName>
        <ecNumber evidence="3">3.4.-.-</ecNumber>
    </submittedName>
</protein>
<proteinExistence type="predicted"/>
<evidence type="ECO:0000256" key="1">
    <source>
        <dbReference type="SAM" id="Phobius"/>
    </source>
</evidence>
<keyword evidence="1" id="KW-1133">Transmembrane helix</keyword>
<dbReference type="GO" id="GO:0006508">
    <property type="term" value="P:proteolysis"/>
    <property type="evidence" value="ECO:0007669"/>
    <property type="project" value="UniProtKB-KW"/>
</dbReference>
<accession>A0ABT7AE57</accession>
<keyword evidence="1" id="KW-0472">Membrane</keyword>
<organism evidence="3 4">
    <name type="scientific">Chelatococcus albus</name>
    <dbReference type="NCBI Taxonomy" id="3047466"/>
    <lineage>
        <taxon>Bacteria</taxon>
        <taxon>Pseudomonadati</taxon>
        <taxon>Pseudomonadota</taxon>
        <taxon>Alphaproteobacteria</taxon>
        <taxon>Hyphomicrobiales</taxon>
        <taxon>Chelatococcaceae</taxon>
        <taxon>Chelatococcus</taxon>
    </lineage>
</organism>
<dbReference type="Pfam" id="PF02517">
    <property type="entry name" value="Rce1-like"/>
    <property type="match status" value="1"/>
</dbReference>
<dbReference type="EC" id="3.4.-.-" evidence="3"/>
<feature type="domain" description="CAAX prenyl protease 2/Lysostaphin resistance protein A-like" evidence="2">
    <location>
        <begin position="135"/>
        <end position="243"/>
    </location>
</feature>
<gene>
    <name evidence="3" type="ORF">QNA08_03870</name>
</gene>
<dbReference type="GO" id="GO:0008233">
    <property type="term" value="F:peptidase activity"/>
    <property type="evidence" value="ECO:0007669"/>
    <property type="project" value="UniProtKB-KW"/>
</dbReference>
<dbReference type="EMBL" id="JASJEV010000002">
    <property type="protein sequence ID" value="MDJ1157375.1"/>
    <property type="molecule type" value="Genomic_DNA"/>
</dbReference>
<dbReference type="Proteomes" id="UP001321492">
    <property type="component" value="Unassembled WGS sequence"/>
</dbReference>
<evidence type="ECO:0000313" key="4">
    <source>
        <dbReference type="Proteomes" id="UP001321492"/>
    </source>
</evidence>
<feature type="transmembrane region" description="Helical" evidence="1">
    <location>
        <begin position="180"/>
        <end position="203"/>
    </location>
</feature>